<evidence type="ECO:0000313" key="1">
    <source>
        <dbReference type="EMBL" id="KAB1478620.1"/>
    </source>
</evidence>
<gene>
    <name evidence="1" type="ORF">F8R14_05505</name>
</gene>
<dbReference type="Gene3D" id="3.80.10.10">
    <property type="entry name" value="Ribonuclease Inhibitor"/>
    <property type="match status" value="1"/>
</dbReference>
<dbReference type="RefSeq" id="WP_127007222.1">
    <property type="nucleotide sequence ID" value="NZ_JBPFKZ010000001.1"/>
</dbReference>
<comment type="caution">
    <text evidence="1">The sequence shown here is derived from an EMBL/GenBank/DDBJ whole genome shotgun (WGS) entry which is preliminary data.</text>
</comment>
<dbReference type="InterPro" id="IPR026906">
    <property type="entry name" value="LRR_5"/>
</dbReference>
<dbReference type="SUPFAM" id="SSF52058">
    <property type="entry name" value="L domain-like"/>
    <property type="match status" value="1"/>
</dbReference>
<protein>
    <submittedName>
        <fullName evidence="1">Leucine-rich repeat protein</fullName>
    </submittedName>
</protein>
<reference evidence="1 2" key="1">
    <citation type="submission" date="2019-09" db="EMBL/GenBank/DDBJ databases">
        <title>Draft genome sequence of 3 type strains from the CCUG.</title>
        <authorList>
            <person name="Pineiro-Iglesias B."/>
            <person name="Tunovic T."/>
            <person name="Unosson C."/>
            <person name="Inganas E."/>
            <person name="Ohlen M."/>
            <person name="Cardew S."/>
            <person name="Jensie-Markopoulos S."/>
            <person name="Salva-Serra F."/>
            <person name="Jaen-Luchoro D."/>
            <person name="Karlsson R."/>
            <person name="Svensson-Stadler L."/>
            <person name="Chun J."/>
            <person name="Moore E."/>
        </authorList>
    </citation>
    <scope>NUCLEOTIDE SEQUENCE [LARGE SCALE GENOMIC DNA]</scope>
    <source>
        <strain evidence="1 2">CCUG 65427</strain>
    </source>
</reference>
<proteinExistence type="predicted"/>
<dbReference type="InterPro" id="IPR032675">
    <property type="entry name" value="LRR_dom_sf"/>
</dbReference>
<dbReference type="AlphaFoldDB" id="A0A833CAY1"/>
<name>A0A833CAY1_9FIRM</name>
<dbReference type="PANTHER" id="PTHR45661:SF3">
    <property type="entry name" value="IG-LIKE DOMAIN-CONTAINING PROTEIN"/>
    <property type="match status" value="1"/>
</dbReference>
<dbReference type="PANTHER" id="PTHR45661">
    <property type="entry name" value="SURFACE ANTIGEN"/>
    <property type="match status" value="1"/>
</dbReference>
<dbReference type="GeneID" id="83054484"/>
<dbReference type="EMBL" id="WBKH01000005">
    <property type="protein sequence ID" value="KAB1478620.1"/>
    <property type="molecule type" value="Genomic_DNA"/>
</dbReference>
<sequence length="294" mass="31650">MALVLINSDTLQRIAEAIKSKLGNDKKMLPSEMPKAIDEISTGKGEGIDLATLADGTYPWSDYIGTETAINTRLYSMQSMSSYTNNSLISIGVDNAFTMSTMQRFSAPNLETLNNKSNIFQYCNYLIEVDIGKVTALPTGTFYGSPKLAAVPNADIITSVGQQCFSFNSTLTEIDLKQCESIGPFAFAQCGNLEVVRLPSIVNLTANIFNNSHKIQIVELGEFCKSVTNSAFSSCKIDLTLIVRATTPPTLNGSFMLGSGGAVISVMVPAESVEAYKNAPNWSNYAPVISAISN</sequence>
<organism evidence="1 2">
    <name type="scientific">Veillonella seminalis</name>
    <dbReference type="NCBI Taxonomy" id="1502943"/>
    <lineage>
        <taxon>Bacteria</taxon>
        <taxon>Bacillati</taxon>
        <taxon>Bacillota</taxon>
        <taxon>Negativicutes</taxon>
        <taxon>Veillonellales</taxon>
        <taxon>Veillonellaceae</taxon>
        <taxon>Veillonella</taxon>
    </lineage>
</organism>
<evidence type="ECO:0000313" key="2">
    <source>
        <dbReference type="Proteomes" id="UP000434554"/>
    </source>
</evidence>
<dbReference type="Pfam" id="PF13306">
    <property type="entry name" value="LRR_5"/>
    <property type="match status" value="1"/>
</dbReference>
<dbReference type="Proteomes" id="UP000434554">
    <property type="component" value="Unassembled WGS sequence"/>
</dbReference>
<dbReference type="InterPro" id="IPR053139">
    <property type="entry name" value="Surface_bspA-like"/>
</dbReference>
<accession>A0A833CAY1</accession>